<dbReference type="InParanoid" id="A0A6C2YKE9"/>
<accession>A0A6C2YKE9</accession>
<protein>
    <submittedName>
        <fullName evidence="1">Uncharacterized protein</fullName>
    </submittedName>
</protein>
<keyword evidence="2" id="KW-1185">Reference proteome</keyword>
<proteinExistence type="predicted"/>
<dbReference type="Proteomes" id="UP000464378">
    <property type="component" value="Chromosome"/>
</dbReference>
<organism evidence="1">
    <name type="scientific">Tuwongella immobilis</name>
    <dbReference type="NCBI Taxonomy" id="692036"/>
    <lineage>
        <taxon>Bacteria</taxon>
        <taxon>Pseudomonadati</taxon>
        <taxon>Planctomycetota</taxon>
        <taxon>Planctomycetia</taxon>
        <taxon>Gemmatales</taxon>
        <taxon>Gemmataceae</taxon>
        <taxon>Tuwongella</taxon>
    </lineage>
</organism>
<reference evidence="1" key="1">
    <citation type="submission" date="2019-04" db="EMBL/GenBank/DDBJ databases">
        <authorList>
            <consortium name="Science for Life Laboratories"/>
        </authorList>
    </citation>
    <scope>NUCLEOTIDE SEQUENCE</scope>
    <source>
        <strain evidence="1">MBLW1</strain>
    </source>
</reference>
<name>A0A6C2YKE9_9BACT</name>
<dbReference type="KEGG" id="tim:GMBLW1_21030"/>
<dbReference type="AlphaFoldDB" id="A0A6C2YKE9"/>
<gene>
    <name evidence="1" type="ORF">GMBLW1_21030</name>
</gene>
<dbReference type="RefSeq" id="WP_162657099.1">
    <property type="nucleotide sequence ID" value="NZ_LR593887.1"/>
</dbReference>
<dbReference type="EMBL" id="LR593887">
    <property type="protein sequence ID" value="VTR99659.1"/>
    <property type="molecule type" value="Genomic_DNA"/>
</dbReference>
<dbReference type="EMBL" id="LR586016">
    <property type="protein sequence ID" value="VIP01857.1"/>
    <property type="molecule type" value="Genomic_DNA"/>
</dbReference>
<evidence type="ECO:0000313" key="1">
    <source>
        <dbReference type="EMBL" id="VIP01857.1"/>
    </source>
</evidence>
<evidence type="ECO:0000313" key="2">
    <source>
        <dbReference type="Proteomes" id="UP000464378"/>
    </source>
</evidence>
<sequence length="243" mass="28094">MGAGVQFDTWGVTRYPTRDGRALEVSAGEVRGVISLRYEYRDPNQQPTDAIACEFRTADSEGRLWAVTSRFTTQLFVTHMFDFAQNREMDLFRFPSEGRRFKDHFKNNTLDRYRVAFRDHLLLADARYFSDDRSYRNLAVAGRLVQIKFKYLHLSFDVAGSDEDAFVESLSVRIANHCFWDEERDYALGPMAFDIQPVHFLRHNTGVWDAVYNGWRDSPFPMPLVFSPVEGEGKPQGNVRLVG</sequence>